<dbReference type="STRING" id="215637.A0A4P9ZPK5"/>
<feature type="non-terminal residue" evidence="1">
    <location>
        <position position="172"/>
    </location>
</feature>
<protein>
    <recommendedName>
        <fullName evidence="3">N-acetyltransferase domain-containing protein</fullName>
    </recommendedName>
</protein>
<name>A0A4P9ZPK5_9FUNG</name>
<evidence type="ECO:0000313" key="2">
    <source>
        <dbReference type="Proteomes" id="UP000268162"/>
    </source>
</evidence>
<dbReference type="PANTHER" id="PTHR42791">
    <property type="entry name" value="GNAT FAMILY ACETYLTRANSFERASE"/>
    <property type="match status" value="1"/>
</dbReference>
<dbReference type="InterPro" id="IPR052523">
    <property type="entry name" value="Trichothecene_AcTrans"/>
</dbReference>
<dbReference type="PANTHER" id="PTHR42791:SF1">
    <property type="entry name" value="N-ACETYLTRANSFERASE DOMAIN-CONTAINING PROTEIN"/>
    <property type="match status" value="1"/>
</dbReference>
<dbReference type="InterPro" id="IPR016181">
    <property type="entry name" value="Acyl_CoA_acyltransferase"/>
</dbReference>
<sequence length="172" mass="19930">EKRPSLHRRYFQILTNLAYLRGHVHHVHDFSGVILWFPPSVTLSSNPLHLMRAGFFDLLRHSGLEGFKRFATELMPLCEQVKARTLGPKAKCYYIFAMAVLGAYESQNLAFPLMEHVLREADENHLPCLTECCRPELLPLYLDFGFLILDVQYLGKGDQAKKTKIWFLIREP</sequence>
<evidence type="ECO:0008006" key="3">
    <source>
        <dbReference type="Google" id="ProtNLM"/>
    </source>
</evidence>
<evidence type="ECO:0000313" key="1">
    <source>
        <dbReference type="EMBL" id="RKP35366.1"/>
    </source>
</evidence>
<dbReference type="AlphaFoldDB" id="A0A4P9ZPK5"/>
<proteinExistence type="predicted"/>
<gene>
    <name evidence="1" type="ORF">BJ085DRAFT_4331</name>
</gene>
<dbReference type="SUPFAM" id="SSF55729">
    <property type="entry name" value="Acyl-CoA N-acyltransferases (Nat)"/>
    <property type="match status" value="1"/>
</dbReference>
<accession>A0A4P9ZPK5</accession>
<organism evidence="1 2">
    <name type="scientific">Dimargaris cristalligena</name>
    <dbReference type="NCBI Taxonomy" id="215637"/>
    <lineage>
        <taxon>Eukaryota</taxon>
        <taxon>Fungi</taxon>
        <taxon>Fungi incertae sedis</taxon>
        <taxon>Zoopagomycota</taxon>
        <taxon>Kickxellomycotina</taxon>
        <taxon>Dimargaritomycetes</taxon>
        <taxon>Dimargaritales</taxon>
        <taxon>Dimargaritaceae</taxon>
        <taxon>Dimargaris</taxon>
    </lineage>
</organism>
<feature type="non-terminal residue" evidence="1">
    <location>
        <position position="1"/>
    </location>
</feature>
<dbReference type="Gene3D" id="3.40.630.30">
    <property type="match status" value="1"/>
</dbReference>
<dbReference type="Proteomes" id="UP000268162">
    <property type="component" value="Unassembled WGS sequence"/>
</dbReference>
<keyword evidence="2" id="KW-1185">Reference proteome</keyword>
<reference evidence="2" key="1">
    <citation type="journal article" date="2018" name="Nat. Microbiol.">
        <title>Leveraging single-cell genomics to expand the fungal tree of life.</title>
        <authorList>
            <person name="Ahrendt S.R."/>
            <person name="Quandt C.A."/>
            <person name="Ciobanu D."/>
            <person name="Clum A."/>
            <person name="Salamov A."/>
            <person name="Andreopoulos B."/>
            <person name="Cheng J.F."/>
            <person name="Woyke T."/>
            <person name="Pelin A."/>
            <person name="Henrissat B."/>
            <person name="Reynolds N.K."/>
            <person name="Benny G.L."/>
            <person name="Smith M.E."/>
            <person name="James T.Y."/>
            <person name="Grigoriev I.V."/>
        </authorList>
    </citation>
    <scope>NUCLEOTIDE SEQUENCE [LARGE SCALE GENOMIC DNA]</scope>
    <source>
        <strain evidence="2">RSA 468</strain>
    </source>
</reference>
<dbReference type="EMBL" id="ML002888">
    <property type="protein sequence ID" value="RKP35366.1"/>
    <property type="molecule type" value="Genomic_DNA"/>
</dbReference>